<evidence type="ECO:0000313" key="4">
    <source>
        <dbReference type="Proteomes" id="UP001200145"/>
    </source>
</evidence>
<reference evidence="3 4" key="1">
    <citation type="submission" date="2022-01" db="EMBL/GenBank/DDBJ databases">
        <title>Flavihumibacter sp. nov., isolated from sediment of a river.</title>
        <authorList>
            <person name="Liu H."/>
        </authorList>
    </citation>
    <scope>NUCLEOTIDE SEQUENCE [LARGE SCALE GENOMIC DNA]</scope>
    <source>
        <strain evidence="3 4">RY-1</strain>
    </source>
</reference>
<keyword evidence="1" id="KW-0472">Membrane</keyword>
<dbReference type="Pfam" id="PF22827">
    <property type="entry name" value="GldL_N"/>
    <property type="match status" value="1"/>
</dbReference>
<feature type="domain" description="Gliding motility protein GldL-like N-terminal" evidence="2">
    <location>
        <begin position="12"/>
        <end position="48"/>
    </location>
</feature>
<dbReference type="RefSeq" id="WP_234868045.1">
    <property type="nucleotide sequence ID" value="NZ_JAKEVY010000005.1"/>
</dbReference>
<dbReference type="Proteomes" id="UP001200145">
    <property type="component" value="Unassembled WGS sequence"/>
</dbReference>
<evidence type="ECO:0000313" key="3">
    <source>
        <dbReference type="EMBL" id="MCF1716681.1"/>
    </source>
</evidence>
<evidence type="ECO:0000259" key="2">
    <source>
        <dbReference type="Pfam" id="PF22827"/>
    </source>
</evidence>
<keyword evidence="1" id="KW-0812">Transmembrane</keyword>
<organism evidence="3 4">
    <name type="scientific">Flavihumibacter fluminis</name>
    <dbReference type="NCBI Taxonomy" id="2909236"/>
    <lineage>
        <taxon>Bacteria</taxon>
        <taxon>Pseudomonadati</taxon>
        <taxon>Bacteroidota</taxon>
        <taxon>Chitinophagia</taxon>
        <taxon>Chitinophagales</taxon>
        <taxon>Chitinophagaceae</taxon>
        <taxon>Flavihumibacter</taxon>
    </lineage>
</organism>
<keyword evidence="4" id="KW-1185">Reference proteome</keyword>
<feature type="transmembrane region" description="Helical" evidence="1">
    <location>
        <begin position="6"/>
        <end position="23"/>
    </location>
</feature>
<accession>A0ABS9BPY2</accession>
<feature type="transmembrane region" description="Helical" evidence="1">
    <location>
        <begin position="62"/>
        <end position="81"/>
    </location>
</feature>
<comment type="caution">
    <text evidence="3">The sequence shown here is derived from an EMBL/GenBank/DDBJ whole genome shotgun (WGS) entry which is preliminary data.</text>
</comment>
<name>A0ABS9BPY2_9BACT</name>
<dbReference type="InterPro" id="IPR055087">
    <property type="entry name" value="GldL-like_N"/>
</dbReference>
<dbReference type="EMBL" id="JAKEVY010000005">
    <property type="protein sequence ID" value="MCF1716681.1"/>
    <property type="molecule type" value="Genomic_DNA"/>
</dbReference>
<protein>
    <recommendedName>
        <fullName evidence="2">Gliding motility protein GldL-like N-terminal domain-containing protein</fullName>
    </recommendedName>
</protein>
<feature type="transmembrane region" description="Helical" evidence="1">
    <location>
        <begin position="30"/>
        <end position="50"/>
    </location>
</feature>
<proteinExistence type="predicted"/>
<evidence type="ECO:0000256" key="1">
    <source>
        <dbReference type="SAM" id="Phobius"/>
    </source>
</evidence>
<keyword evidence="1" id="KW-1133">Transmembrane helix</keyword>
<sequence>MVKWSFITSFIIIIIGAYMKITHSETAESFLAIGLLANLLFIVSAIFEVIKSDQISRNGKTRWIISFILFGSLAGMFYFFIERKRMAIK</sequence>
<gene>
    <name evidence="3" type="ORF">L0U88_18715</name>
</gene>